<comment type="caution">
    <text evidence="1">The sequence shown here is derived from an EMBL/GenBank/DDBJ whole genome shotgun (WGS) entry which is preliminary data.</text>
</comment>
<dbReference type="PANTHER" id="PTHR34301:SF8">
    <property type="entry name" value="ATPASE DOMAIN-CONTAINING PROTEIN"/>
    <property type="match status" value="1"/>
</dbReference>
<sequence length="300" mass="34519">MNCSSATAVLKISHSVWDDFATSVRKYLGQLLPSVTFSDTAQTCELSFGLDFKDNKMTFDEILDLPQAISRDYGKKMVVCIDEFQNINEYDDPLAFQRKLRSHWQKHTNVCYCLYGSKRHMLLDIFHNYNMPFYKFGDILFLEKIPKEDWIEFIGRKFSETGKEISGELCSMITGLMKNHPYYTQQLSQQVWFRTATVASAEVVDEAFSDIIGQLSLLFANIIDTLTPRQINFLLAVADGVTNFSSKEILIKYQLGTSANIKNLKKAATEKDLVDILPGNRIELQDPVFAHWLKQIYRTR</sequence>
<reference evidence="1 2" key="1">
    <citation type="journal article" date="2019" name="Nat. Med.">
        <title>A library of human gut bacterial isolates paired with longitudinal multiomics data enables mechanistic microbiome research.</title>
        <authorList>
            <person name="Poyet M."/>
            <person name="Groussin M."/>
            <person name="Gibbons S.M."/>
            <person name="Avila-Pacheco J."/>
            <person name="Jiang X."/>
            <person name="Kearney S.M."/>
            <person name="Perrotta A.R."/>
            <person name="Berdy B."/>
            <person name="Zhao S."/>
            <person name="Lieberman T.D."/>
            <person name="Swanson P.K."/>
            <person name="Smith M."/>
            <person name="Roesemann S."/>
            <person name="Alexander J.E."/>
            <person name="Rich S.A."/>
            <person name="Livny J."/>
            <person name="Vlamakis H."/>
            <person name="Clish C."/>
            <person name="Bullock K."/>
            <person name="Deik A."/>
            <person name="Scott J."/>
            <person name="Pierce K.A."/>
            <person name="Xavier R.J."/>
            <person name="Alm E.J."/>
        </authorList>
    </citation>
    <scope>NUCLEOTIDE SEQUENCE [LARGE SCALE GENOMIC DNA]</scope>
    <source>
        <strain evidence="1 2">BIOML-A8</strain>
    </source>
</reference>
<dbReference type="Proteomes" id="UP000482653">
    <property type="component" value="Unassembled WGS sequence"/>
</dbReference>
<dbReference type="AlphaFoldDB" id="A0A6L3K8L2"/>
<organism evidence="1 2">
    <name type="scientific">Bacteroides cellulosilyticus</name>
    <dbReference type="NCBI Taxonomy" id="246787"/>
    <lineage>
        <taxon>Bacteria</taxon>
        <taxon>Pseudomonadati</taxon>
        <taxon>Bacteroidota</taxon>
        <taxon>Bacteroidia</taxon>
        <taxon>Bacteroidales</taxon>
        <taxon>Bacteroidaceae</taxon>
        <taxon>Bacteroides</taxon>
    </lineage>
</organism>
<gene>
    <name evidence="1" type="ORF">F2Y87_00085</name>
</gene>
<dbReference type="SUPFAM" id="SSF52540">
    <property type="entry name" value="P-loop containing nucleoside triphosphate hydrolases"/>
    <property type="match status" value="1"/>
</dbReference>
<evidence type="ECO:0008006" key="3">
    <source>
        <dbReference type="Google" id="ProtNLM"/>
    </source>
</evidence>
<dbReference type="PANTHER" id="PTHR34301">
    <property type="entry name" value="DNA-BINDING PROTEIN-RELATED"/>
    <property type="match status" value="1"/>
</dbReference>
<evidence type="ECO:0000313" key="2">
    <source>
        <dbReference type="Proteomes" id="UP000482653"/>
    </source>
</evidence>
<protein>
    <recommendedName>
        <fullName evidence="3">ATP-binding protein</fullName>
    </recommendedName>
</protein>
<dbReference type="EMBL" id="VVYX01000001">
    <property type="protein sequence ID" value="KAA5422792.1"/>
    <property type="molecule type" value="Genomic_DNA"/>
</dbReference>
<name>A0A6L3K8L2_9BACE</name>
<evidence type="ECO:0000313" key="1">
    <source>
        <dbReference type="EMBL" id="KAA5422792.1"/>
    </source>
</evidence>
<dbReference type="InterPro" id="IPR027417">
    <property type="entry name" value="P-loop_NTPase"/>
</dbReference>
<dbReference type="Gene3D" id="3.40.50.300">
    <property type="entry name" value="P-loop containing nucleotide triphosphate hydrolases"/>
    <property type="match status" value="1"/>
</dbReference>
<proteinExistence type="predicted"/>
<accession>A0A6L3K8L2</accession>